<reference evidence="8" key="2">
    <citation type="submission" date="2024-04" db="EMBL/GenBank/DDBJ databases">
        <authorList>
            <person name="Chen Y."/>
            <person name="Shah S."/>
            <person name="Dougan E. K."/>
            <person name="Thang M."/>
            <person name="Chan C."/>
        </authorList>
    </citation>
    <scope>NUCLEOTIDE SEQUENCE [LARGE SCALE GENOMIC DNA]</scope>
</reference>
<proteinExistence type="predicted"/>
<feature type="compositionally biased region" description="Basic and acidic residues" evidence="5">
    <location>
        <begin position="291"/>
        <end position="301"/>
    </location>
</feature>
<feature type="region of interest" description="Disordered" evidence="5">
    <location>
        <begin position="491"/>
        <end position="538"/>
    </location>
</feature>
<dbReference type="GO" id="GO:0008270">
    <property type="term" value="F:zinc ion binding"/>
    <property type="evidence" value="ECO:0007669"/>
    <property type="project" value="UniProtKB-KW"/>
</dbReference>
<dbReference type="SUPFAM" id="SSF57756">
    <property type="entry name" value="Retrovirus zinc finger-like domains"/>
    <property type="match status" value="1"/>
</dbReference>
<keyword evidence="10" id="KW-1185">Reference proteome</keyword>
<dbReference type="PANTHER" id="PTHR33680">
    <property type="entry name" value="OS07G0190500 PROTEIN"/>
    <property type="match status" value="1"/>
</dbReference>
<sequence length="1735" mass="199430">MATPAVPTDGDLDEPPATSPDFNIKARLWIATTKARPRMRGPLILKALSLTPFEVYKHWAKDNQWLQDPTNAEKLLDDMNRPERYGDDQQEHMLTAMSRVTYHLRRLKGEDWREFFSRWDTALRKVHQHAIQLPEEYEGFLLINALLLTDMETKNLLNFTHGCIRTSSIKNWLRKNETRLSAAELGADKDKKKVQQLLYTVDEVEQEDKVSEYEYDPDDEIQELEAHIIDLQKPVDDEEIISEAEAAEILATFVQQRKKSYTESIKNKKSRELARGYGNGRAAAGNFHQGQSRDYRRRQTDESISALKRRTRCARCGMIGHWKRECRNPPSKSDRSDSSRASETNYLENTNEVFFIGEQAHETKTEAAEISLVGHLELCTGFDIFQDGSDSRAYMDSGQASGKTLPQFMNHKNLKFFVCKTLHLPPQLSFQVDRKLLQILIPFHLMVERVFRGRRDQPRLLRQAVRHMETEDLEDFHNFIMEEISRRSYNVENKNSEEDSSTSETESESVSVMTWKSPSPTSTTSKPMAKKASAKGKIVEKTGKTADEVYGIEMVVGPRPMCLCQMPSQIHVSHTSKNPDRMFFRCMKEQGTQCRFFQWCMVQPLQDVTSWKHRQQPGEPAKTDFEILTKIVQDACPHMKTHGKGSNGSVRKTTCCSCNKLLAEFSNPKATSSSTTLEKEFAEFKEYMKWKDRKYSIKKRTGNKSWKNLEKILEKNRIFPMKDPEIKYVQILQNLQVPVFLTGILRQYFQYQTRRKGKTYLWRADSTLAGCFREPMKGLDIRPKRYRHWTRIFGAPKRVAIDLGREFRAEFAAQAEADGSYIDPAAVEPLTEFEIGEMVYFYRMGADKKLKFHPGYWQGPARVVMIDQPSTLWLAHRGYLIKASPERTRRASAEENLTISGWLEDIVNMKKDFLTEPTKGYLDLSDHPLPPEEGEQEGEESDGYEPSIAPDPEEFPTIGDDPETNKTTSFWPVKPPDYEEPQPEVSGRDPPVPAPLPNIQEDQPMDETHKREHEGNEEDQHDEPSTKRSRTEYLEIYFAKVESLLKSRQKKEMRYQALDERSKKCFDQAIKKEFKNNTDIGAYRALSVEESASIRQTMPEKIMESRLVLTAKPLEPHEVEPARQEGLLLDRQPGDLEGEPCKAKARHVMKGYSEEGADEIEAATPQVTREGTLTVAQLIASFCWRLGFLDFTQAFHSGDRIQRTIYTTQPREGIPGLSPAQLLKLEKVCYGLTDGPLAWFLHLQKFLTTKLGYRQSLADPCIYYKINKNGNLSGLIAVATDDLLHGGDEEHLEAMAEIRKHYKLGKYQFDKGKFTGKYFEQKEDYSIEVSQAHYVAEKLFEIPIQKCRKRQRYSFCTDSEISQLRASIGALSWLSKESRPDLAGRVALLQQAFPKPRVKDLVEANTITAEAKKYPESGIKIMPIKPENLRVSVATDASWANARDKDKLEENSTDFWEETSTHWIRHHVTPRRTLFHPGATDGPDLHGLQPGRRTVSGRGEVLEDEWTKGNSIRMWSETSWTGATYFGKQPAGHELAASEINDTFLKLLNCSSQGGFIMMFYDKRMETEKQPHMVSVTSWKSTKLKRKTVNTLSAECQALIYGVGQIHWHRFLLLELMGNDMQDHQWEKKLTSIPYISVVDSRSLYDCINKLVCTFSQVEDKRTAIDLAILKDDMNRTSGSLRWVAGTNMITDPMTKRMNSSFLRHVCNQGYWSLSEEGNSRQREDHDLLLVMLAR</sequence>
<evidence type="ECO:0000256" key="2">
    <source>
        <dbReference type="ARBA" id="ARBA00022771"/>
    </source>
</evidence>
<feature type="compositionally biased region" description="Acidic residues" evidence="5">
    <location>
        <begin position="498"/>
        <end position="507"/>
    </location>
</feature>
<dbReference type="OrthoDB" id="413361at2759"/>
<evidence type="ECO:0000256" key="5">
    <source>
        <dbReference type="SAM" id="MobiDB-lite"/>
    </source>
</evidence>
<feature type="region of interest" description="Disordered" evidence="5">
    <location>
        <begin position="918"/>
        <end position="1030"/>
    </location>
</feature>
<gene>
    <name evidence="7" type="ORF">C1SCF055_LOCUS38518</name>
</gene>
<dbReference type="InterPro" id="IPR010666">
    <property type="entry name" value="Znf_GRF"/>
</dbReference>
<dbReference type="PANTHER" id="PTHR33680:SF1">
    <property type="entry name" value="OS05G0489500 PROTEIN"/>
    <property type="match status" value="1"/>
</dbReference>
<evidence type="ECO:0000313" key="9">
    <source>
        <dbReference type="EMBL" id="CAL4800871.1"/>
    </source>
</evidence>
<feature type="domain" description="CCHC-type" evidence="6">
    <location>
        <begin position="312"/>
        <end position="328"/>
    </location>
</feature>
<evidence type="ECO:0000313" key="7">
    <source>
        <dbReference type="EMBL" id="CAI4013559.1"/>
    </source>
</evidence>
<dbReference type="GO" id="GO:0003676">
    <property type="term" value="F:nucleic acid binding"/>
    <property type="evidence" value="ECO:0007669"/>
    <property type="project" value="InterPro"/>
</dbReference>
<keyword evidence="2 4" id="KW-0863">Zinc-finger</keyword>
<feature type="compositionally biased region" description="Acidic residues" evidence="5">
    <location>
        <begin position="932"/>
        <end position="943"/>
    </location>
</feature>
<protein>
    <submittedName>
        <fullName evidence="9">Retrovirus-related Pol polyprotein from transposon RE1 (Retro element 1) (AtRE1)</fullName>
    </submittedName>
</protein>
<comment type="caution">
    <text evidence="7">The sequence shown here is derived from an EMBL/GenBank/DDBJ whole genome shotgun (WGS) entry which is preliminary data.</text>
</comment>
<dbReference type="EMBL" id="CAMXCT020005902">
    <property type="protein sequence ID" value="CAL1166934.1"/>
    <property type="molecule type" value="Genomic_DNA"/>
</dbReference>
<keyword evidence="3" id="KW-0862">Zinc</keyword>
<dbReference type="InterPro" id="IPR036875">
    <property type="entry name" value="Znf_CCHC_sf"/>
</dbReference>
<feature type="compositionally biased region" description="Basic and acidic residues" evidence="5">
    <location>
        <begin position="324"/>
        <end position="340"/>
    </location>
</feature>
<dbReference type="Pfam" id="PF07727">
    <property type="entry name" value="RVT_2"/>
    <property type="match status" value="1"/>
</dbReference>
<evidence type="ECO:0000256" key="1">
    <source>
        <dbReference type="ARBA" id="ARBA00022723"/>
    </source>
</evidence>
<organism evidence="7">
    <name type="scientific">Cladocopium goreaui</name>
    <dbReference type="NCBI Taxonomy" id="2562237"/>
    <lineage>
        <taxon>Eukaryota</taxon>
        <taxon>Sar</taxon>
        <taxon>Alveolata</taxon>
        <taxon>Dinophyceae</taxon>
        <taxon>Suessiales</taxon>
        <taxon>Symbiodiniaceae</taxon>
        <taxon>Cladocopium</taxon>
    </lineage>
</organism>
<evidence type="ECO:0000313" key="8">
    <source>
        <dbReference type="EMBL" id="CAL1166934.1"/>
    </source>
</evidence>
<accession>A0A9P1GKE7</accession>
<dbReference type="Pfam" id="PF06839">
    <property type="entry name" value="Zn_ribbon_GRF"/>
    <property type="match status" value="1"/>
</dbReference>
<feature type="compositionally biased region" description="Low complexity" evidence="5">
    <location>
        <begin position="508"/>
        <end position="527"/>
    </location>
</feature>
<dbReference type="EMBL" id="CAMXCT030005902">
    <property type="protein sequence ID" value="CAL4800871.1"/>
    <property type="molecule type" value="Genomic_DNA"/>
</dbReference>
<evidence type="ECO:0000256" key="4">
    <source>
        <dbReference type="PROSITE-ProRule" id="PRU00047"/>
    </source>
</evidence>
<dbReference type="PROSITE" id="PS50158">
    <property type="entry name" value="ZF_CCHC"/>
    <property type="match status" value="1"/>
</dbReference>
<dbReference type="Gene3D" id="4.10.60.10">
    <property type="entry name" value="Zinc finger, CCHC-type"/>
    <property type="match status" value="1"/>
</dbReference>
<evidence type="ECO:0000313" key="10">
    <source>
        <dbReference type="Proteomes" id="UP001152797"/>
    </source>
</evidence>
<feature type="region of interest" description="Disordered" evidence="5">
    <location>
        <begin position="278"/>
        <end position="302"/>
    </location>
</feature>
<dbReference type="InterPro" id="IPR013103">
    <property type="entry name" value="RVT_2"/>
</dbReference>
<name>A0A9P1GKE7_9DINO</name>
<keyword evidence="1" id="KW-0479">Metal-binding</keyword>
<dbReference type="Proteomes" id="UP001152797">
    <property type="component" value="Unassembled WGS sequence"/>
</dbReference>
<dbReference type="InterPro" id="IPR001878">
    <property type="entry name" value="Znf_CCHC"/>
</dbReference>
<dbReference type="EMBL" id="CAMXCT010005902">
    <property type="protein sequence ID" value="CAI4013559.1"/>
    <property type="molecule type" value="Genomic_DNA"/>
</dbReference>
<feature type="region of interest" description="Disordered" evidence="5">
    <location>
        <begin position="324"/>
        <end position="343"/>
    </location>
</feature>
<evidence type="ECO:0000256" key="3">
    <source>
        <dbReference type="ARBA" id="ARBA00022833"/>
    </source>
</evidence>
<dbReference type="SMART" id="SM00343">
    <property type="entry name" value="ZnF_C2HC"/>
    <property type="match status" value="1"/>
</dbReference>
<reference evidence="7" key="1">
    <citation type="submission" date="2022-10" db="EMBL/GenBank/DDBJ databases">
        <authorList>
            <person name="Chen Y."/>
            <person name="Dougan E. K."/>
            <person name="Chan C."/>
            <person name="Rhodes N."/>
            <person name="Thang M."/>
        </authorList>
    </citation>
    <scope>NUCLEOTIDE SEQUENCE</scope>
</reference>
<evidence type="ECO:0000259" key="6">
    <source>
        <dbReference type="PROSITE" id="PS50158"/>
    </source>
</evidence>